<dbReference type="Gene3D" id="3.90.226.10">
    <property type="entry name" value="2-enoyl-CoA Hydratase, Chain A, domain 1"/>
    <property type="match status" value="1"/>
</dbReference>
<proteinExistence type="predicted"/>
<dbReference type="STRING" id="68775.A0A5C3MCI0"/>
<gene>
    <name evidence="5" type="ORF">BDQ12DRAFT_676222</name>
</gene>
<protein>
    <recommendedName>
        <fullName evidence="2">3-hydroxyisobutyryl-CoA hydrolase</fullName>
        <ecNumber evidence="2">3.1.2.4</ecNumber>
    </recommendedName>
</protein>
<evidence type="ECO:0000256" key="3">
    <source>
        <dbReference type="ARBA" id="ARBA00022801"/>
    </source>
</evidence>
<keyword evidence="6" id="KW-1185">Reference proteome</keyword>
<accession>A0A5C3MCI0</accession>
<dbReference type="NCBIfam" id="NF004127">
    <property type="entry name" value="PRK05617.1"/>
    <property type="match status" value="1"/>
</dbReference>
<dbReference type="CDD" id="cd06558">
    <property type="entry name" value="crotonase-like"/>
    <property type="match status" value="1"/>
</dbReference>
<dbReference type="EC" id="3.1.2.4" evidence="2"/>
<dbReference type="InterPro" id="IPR032259">
    <property type="entry name" value="HIBYL-CoA-H"/>
</dbReference>
<dbReference type="GO" id="GO:0005739">
    <property type="term" value="C:mitochondrion"/>
    <property type="evidence" value="ECO:0007669"/>
    <property type="project" value="TreeGrafter"/>
</dbReference>
<evidence type="ECO:0000313" key="6">
    <source>
        <dbReference type="Proteomes" id="UP000308652"/>
    </source>
</evidence>
<organism evidence="5 6">
    <name type="scientific">Crucibulum laeve</name>
    <dbReference type="NCBI Taxonomy" id="68775"/>
    <lineage>
        <taxon>Eukaryota</taxon>
        <taxon>Fungi</taxon>
        <taxon>Dikarya</taxon>
        <taxon>Basidiomycota</taxon>
        <taxon>Agaricomycotina</taxon>
        <taxon>Agaricomycetes</taxon>
        <taxon>Agaricomycetidae</taxon>
        <taxon>Agaricales</taxon>
        <taxon>Agaricineae</taxon>
        <taxon>Nidulariaceae</taxon>
        <taxon>Crucibulum</taxon>
    </lineage>
</organism>
<dbReference type="GO" id="GO:0006574">
    <property type="term" value="P:L-valine catabolic process"/>
    <property type="evidence" value="ECO:0007669"/>
    <property type="project" value="TreeGrafter"/>
</dbReference>
<evidence type="ECO:0000256" key="2">
    <source>
        <dbReference type="ARBA" id="ARBA00011915"/>
    </source>
</evidence>
<sequence length="503" mass="55286">MLATTSTLFKSMSRSAVRSASHRTKAIGQHMMSTSAFNSPPDSESTVIFESIGALRRYTLNRPAKRNGLNEQMLSLLRPKIEEWSTSDLCGSIVGTGNGLAFCAGGDVPAVVADAKSDATRPRAIDYFKREFEMDYILAALNKPYVAVLDGITMGGGVGLVANAPFRIATERTDFAMPETKIGYCPDVGASYFLSRMDGELGTYLALTGESLKGRAVFEHGFATHYIPSRRVPMLLDRLAALEDSHPRKINQTIEELSSEREPTEPPAPFVGPKRTALDYAFRHNEVEKIILELEKLQTHEIESVGKWATDTLGILHLRSPTSLKVALKAIRKGKKMSLLEALEMELGIATAFCSRASPDFAVGVKTFFIEKSKQRPNWSPSTIDKVSEEIVDRFFNPTSKYLAAAPRLEIPKHLATGILANPNKYALPSEAEIGAVVRGEHPSGATGSIRLDELLARFAELYPGKLGVKERVLEVANRRCELVDNADGNVVWLKWKHEPSPP</sequence>
<keyword evidence="3 5" id="KW-0378">Hydrolase</keyword>
<dbReference type="InterPro" id="IPR029045">
    <property type="entry name" value="ClpP/crotonase-like_dom_sf"/>
</dbReference>
<reference evidence="5 6" key="1">
    <citation type="journal article" date="2019" name="Nat. Ecol. Evol.">
        <title>Megaphylogeny resolves global patterns of mushroom evolution.</title>
        <authorList>
            <person name="Varga T."/>
            <person name="Krizsan K."/>
            <person name="Foldi C."/>
            <person name="Dima B."/>
            <person name="Sanchez-Garcia M."/>
            <person name="Sanchez-Ramirez S."/>
            <person name="Szollosi G.J."/>
            <person name="Szarkandi J.G."/>
            <person name="Papp V."/>
            <person name="Albert L."/>
            <person name="Andreopoulos W."/>
            <person name="Angelini C."/>
            <person name="Antonin V."/>
            <person name="Barry K.W."/>
            <person name="Bougher N.L."/>
            <person name="Buchanan P."/>
            <person name="Buyck B."/>
            <person name="Bense V."/>
            <person name="Catcheside P."/>
            <person name="Chovatia M."/>
            <person name="Cooper J."/>
            <person name="Damon W."/>
            <person name="Desjardin D."/>
            <person name="Finy P."/>
            <person name="Geml J."/>
            <person name="Haridas S."/>
            <person name="Hughes K."/>
            <person name="Justo A."/>
            <person name="Karasinski D."/>
            <person name="Kautmanova I."/>
            <person name="Kiss B."/>
            <person name="Kocsube S."/>
            <person name="Kotiranta H."/>
            <person name="LaButti K.M."/>
            <person name="Lechner B.E."/>
            <person name="Liimatainen K."/>
            <person name="Lipzen A."/>
            <person name="Lukacs Z."/>
            <person name="Mihaltcheva S."/>
            <person name="Morgado L.N."/>
            <person name="Niskanen T."/>
            <person name="Noordeloos M.E."/>
            <person name="Ohm R.A."/>
            <person name="Ortiz-Santana B."/>
            <person name="Ovrebo C."/>
            <person name="Racz N."/>
            <person name="Riley R."/>
            <person name="Savchenko A."/>
            <person name="Shiryaev A."/>
            <person name="Soop K."/>
            <person name="Spirin V."/>
            <person name="Szebenyi C."/>
            <person name="Tomsovsky M."/>
            <person name="Tulloss R.E."/>
            <person name="Uehling J."/>
            <person name="Grigoriev I.V."/>
            <person name="Vagvolgyi C."/>
            <person name="Papp T."/>
            <person name="Martin F.M."/>
            <person name="Miettinen O."/>
            <person name="Hibbett D.S."/>
            <person name="Nagy L.G."/>
        </authorList>
    </citation>
    <scope>NUCLEOTIDE SEQUENCE [LARGE SCALE GENOMIC DNA]</scope>
    <source>
        <strain evidence="5 6">CBS 166.37</strain>
    </source>
</reference>
<dbReference type="OrthoDB" id="1737613at2759"/>
<feature type="domain" description="Enoyl-CoA hydratase/isomerase" evidence="4">
    <location>
        <begin position="56"/>
        <end position="396"/>
    </location>
</feature>
<comment type="catalytic activity">
    <reaction evidence="1">
        <text>3-hydroxy-2-methylpropanoyl-CoA + H2O = 3-hydroxy-2-methylpropanoate + CoA + H(+)</text>
        <dbReference type="Rhea" id="RHEA:20888"/>
        <dbReference type="ChEBI" id="CHEBI:11805"/>
        <dbReference type="ChEBI" id="CHEBI:15377"/>
        <dbReference type="ChEBI" id="CHEBI:15378"/>
        <dbReference type="ChEBI" id="CHEBI:57287"/>
        <dbReference type="ChEBI" id="CHEBI:57340"/>
        <dbReference type="EC" id="3.1.2.4"/>
    </reaction>
</comment>
<dbReference type="InterPro" id="IPR045004">
    <property type="entry name" value="ECH_dom"/>
</dbReference>
<dbReference type="AlphaFoldDB" id="A0A5C3MCI0"/>
<dbReference type="Pfam" id="PF16113">
    <property type="entry name" value="ECH_2"/>
    <property type="match status" value="1"/>
</dbReference>
<evidence type="ECO:0000256" key="1">
    <source>
        <dbReference type="ARBA" id="ARBA00001709"/>
    </source>
</evidence>
<dbReference type="GO" id="GO:0003860">
    <property type="term" value="F:3-hydroxyisobutyryl-CoA hydrolase activity"/>
    <property type="evidence" value="ECO:0007669"/>
    <property type="project" value="UniProtKB-EC"/>
</dbReference>
<dbReference type="PANTHER" id="PTHR43176:SF3">
    <property type="entry name" value="3-HYDROXYISOBUTYRYL-COA HYDROLASE, MITOCHONDRIAL"/>
    <property type="match status" value="1"/>
</dbReference>
<evidence type="ECO:0000313" key="5">
    <source>
        <dbReference type="EMBL" id="TFK42453.1"/>
    </source>
</evidence>
<dbReference type="PANTHER" id="PTHR43176">
    <property type="entry name" value="3-HYDROXYISOBUTYRYL-COA HYDROLASE-RELATED"/>
    <property type="match status" value="1"/>
</dbReference>
<name>A0A5C3MCI0_9AGAR</name>
<evidence type="ECO:0000259" key="4">
    <source>
        <dbReference type="Pfam" id="PF16113"/>
    </source>
</evidence>
<dbReference type="SUPFAM" id="SSF52096">
    <property type="entry name" value="ClpP/crotonase"/>
    <property type="match status" value="1"/>
</dbReference>
<dbReference type="Proteomes" id="UP000308652">
    <property type="component" value="Unassembled WGS sequence"/>
</dbReference>
<dbReference type="EMBL" id="ML213592">
    <property type="protein sequence ID" value="TFK42453.1"/>
    <property type="molecule type" value="Genomic_DNA"/>
</dbReference>